<evidence type="ECO:0000313" key="6">
    <source>
        <dbReference type="EMBL" id="POM24314.1"/>
    </source>
</evidence>
<feature type="domain" description="HTH tetR-type" evidence="5">
    <location>
        <begin position="11"/>
        <end position="70"/>
    </location>
</feature>
<dbReference type="EMBL" id="MTBP01000002">
    <property type="protein sequence ID" value="POM24314.1"/>
    <property type="molecule type" value="Genomic_DNA"/>
</dbReference>
<dbReference type="RefSeq" id="WP_103563456.1">
    <property type="nucleotide sequence ID" value="NZ_MTBP01000002.1"/>
</dbReference>
<name>A0A2P4UGW5_9ACTN</name>
<comment type="caution">
    <text evidence="6">The sequence shown here is derived from an EMBL/GenBank/DDBJ whole genome shotgun (WGS) entry which is preliminary data.</text>
</comment>
<dbReference type="PANTHER" id="PTHR30055">
    <property type="entry name" value="HTH-TYPE TRANSCRIPTIONAL REGULATOR RUTR"/>
    <property type="match status" value="1"/>
</dbReference>
<keyword evidence="7" id="KW-1185">Reference proteome</keyword>
<dbReference type="Pfam" id="PF21597">
    <property type="entry name" value="TetR_C_43"/>
    <property type="match status" value="1"/>
</dbReference>
<evidence type="ECO:0000256" key="4">
    <source>
        <dbReference type="PROSITE-ProRule" id="PRU00335"/>
    </source>
</evidence>
<gene>
    <name evidence="6" type="ORF">BTM25_29430</name>
</gene>
<evidence type="ECO:0000256" key="3">
    <source>
        <dbReference type="ARBA" id="ARBA00023163"/>
    </source>
</evidence>
<evidence type="ECO:0000259" key="5">
    <source>
        <dbReference type="PROSITE" id="PS50977"/>
    </source>
</evidence>
<dbReference type="Gene3D" id="1.10.357.10">
    <property type="entry name" value="Tetracycline Repressor, domain 2"/>
    <property type="match status" value="1"/>
</dbReference>
<organism evidence="6 7">
    <name type="scientific">Actinomadura rubteroloni</name>
    <dbReference type="NCBI Taxonomy" id="1926885"/>
    <lineage>
        <taxon>Bacteria</taxon>
        <taxon>Bacillati</taxon>
        <taxon>Actinomycetota</taxon>
        <taxon>Actinomycetes</taxon>
        <taxon>Streptosporangiales</taxon>
        <taxon>Thermomonosporaceae</taxon>
        <taxon>Actinomadura</taxon>
    </lineage>
</organism>
<dbReference type="PRINTS" id="PR00455">
    <property type="entry name" value="HTHTETR"/>
</dbReference>
<dbReference type="InterPro" id="IPR050109">
    <property type="entry name" value="HTH-type_TetR-like_transc_reg"/>
</dbReference>
<dbReference type="Pfam" id="PF00440">
    <property type="entry name" value="TetR_N"/>
    <property type="match status" value="1"/>
</dbReference>
<protein>
    <submittedName>
        <fullName evidence="6">Bacterial regulatory protein, tetR family</fullName>
    </submittedName>
</protein>
<dbReference type="SUPFAM" id="SSF46689">
    <property type="entry name" value="Homeodomain-like"/>
    <property type="match status" value="1"/>
</dbReference>
<proteinExistence type="predicted"/>
<evidence type="ECO:0000256" key="2">
    <source>
        <dbReference type="ARBA" id="ARBA00023125"/>
    </source>
</evidence>
<dbReference type="InterPro" id="IPR049445">
    <property type="entry name" value="TetR_SbtR-like_C"/>
</dbReference>
<accession>A0A2P4UGW5</accession>
<dbReference type="PROSITE" id="PS50977">
    <property type="entry name" value="HTH_TETR_2"/>
    <property type="match status" value="1"/>
</dbReference>
<dbReference type="InterPro" id="IPR009057">
    <property type="entry name" value="Homeodomain-like_sf"/>
</dbReference>
<dbReference type="InterPro" id="IPR001647">
    <property type="entry name" value="HTH_TetR"/>
</dbReference>
<dbReference type="PANTHER" id="PTHR30055:SF234">
    <property type="entry name" value="HTH-TYPE TRANSCRIPTIONAL REGULATOR BETI"/>
    <property type="match status" value="1"/>
</dbReference>
<reference evidence="6 7" key="1">
    <citation type="journal article" date="2017" name="Chemistry">
        <title>Isolation, Biosynthesis and Chemical Modifications of Rubterolones A-F: Rare Tropolone Alkaloids from Actinomadura sp. 5-2.</title>
        <authorList>
            <person name="Guo H."/>
            <person name="Benndorf R."/>
            <person name="Leichnitz D."/>
            <person name="Klassen J.L."/>
            <person name="Vollmers J."/>
            <person name="Gorls H."/>
            <person name="Steinacker M."/>
            <person name="Weigel C."/>
            <person name="Dahse H.M."/>
            <person name="Kaster A.K."/>
            <person name="de Beer Z.W."/>
            <person name="Poulsen M."/>
            <person name="Beemelmanns C."/>
        </authorList>
    </citation>
    <scope>NUCLEOTIDE SEQUENCE [LARGE SCALE GENOMIC DNA]</scope>
    <source>
        <strain evidence="6 7">5-2</strain>
    </source>
</reference>
<dbReference type="AlphaFoldDB" id="A0A2P4UGW5"/>
<keyword evidence="3" id="KW-0804">Transcription</keyword>
<evidence type="ECO:0000313" key="7">
    <source>
        <dbReference type="Proteomes" id="UP000242367"/>
    </source>
</evidence>
<dbReference type="SUPFAM" id="SSF48498">
    <property type="entry name" value="Tetracyclin repressor-like, C-terminal domain"/>
    <property type="match status" value="1"/>
</dbReference>
<sequence length="183" mass="19691">MPARRVRADARRNVEKLLDAADAAFRELGTGAPLEPVARRAGVAIGTLYGHFPNRRALARALLRDRHDALFARGDRLAEEPPGPALAAWIRAMAEHAALYGGLAEMLAAGLDNEASELHDDCARMTALTERLLAHARAARAVRPDVTPADVLALTTAAAWTRAQSAEQADRLLDHALRGMLTP</sequence>
<keyword evidence="2 4" id="KW-0238">DNA-binding</keyword>
<dbReference type="GO" id="GO:0000976">
    <property type="term" value="F:transcription cis-regulatory region binding"/>
    <property type="evidence" value="ECO:0007669"/>
    <property type="project" value="TreeGrafter"/>
</dbReference>
<dbReference type="GO" id="GO:0003700">
    <property type="term" value="F:DNA-binding transcription factor activity"/>
    <property type="evidence" value="ECO:0007669"/>
    <property type="project" value="TreeGrafter"/>
</dbReference>
<dbReference type="Proteomes" id="UP000242367">
    <property type="component" value="Unassembled WGS sequence"/>
</dbReference>
<keyword evidence="1" id="KW-0805">Transcription regulation</keyword>
<dbReference type="InterPro" id="IPR036271">
    <property type="entry name" value="Tet_transcr_reg_TetR-rel_C_sf"/>
</dbReference>
<feature type="DNA-binding region" description="H-T-H motif" evidence="4">
    <location>
        <begin position="33"/>
        <end position="52"/>
    </location>
</feature>
<evidence type="ECO:0000256" key="1">
    <source>
        <dbReference type="ARBA" id="ARBA00023015"/>
    </source>
</evidence>